<dbReference type="EMBL" id="NJIH01000006">
    <property type="protein sequence ID" value="OWT60342.1"/>
    <property type="molecule type" value="Genomic_DNA"/>
</dbReference>
<proteinExistence type="predicted"/>
<dbReference type="GO" id="GO:0016779">
    <property type="term" value="F:nucleotidyltransferase activity"/>
    <property type="evidence" value="ECO:0007669"/>
    <property type="project" value="UniProtKB-KW"/>
</dbReference>
<evidence type="ECO:0000313" key="3">
    <source>
        <dbReference type="EMBL" id="OWT60342.1"/>
    </source>
</evidence>
<sequence length="286" mass="30323">MRAMILAAGRGERMRPLTDTLPKPLLSAAGKPLIVWHIERLVRAGIREIIINHAWLGRLIEERLGDGRRYGASISYSAERQALETAGGIAQALEFFRGEPFLVVNGDIWCEWDPAEALGRQTELAAAGLQAWLLLVPNPPHHPGGDFELQADGMLRDPATDTPQAAASRDAGAADMGGAGSHTAADAHPGARTARGAAAASGSDTRRYTYSGIGVYHPALFSGLEKDRPAPLAPLLRQAMRAGQVAGRVYEGTWIDVGTPQRLREIDCLLGARAGTASAAASPKAC</sequence>
<feature type="compositionally biased region" description="Low complexity" evidence="1">
    <location>
        <begin position="190"/>
        <end position="199"/>
    </location>
</feature>
<accession>A0A225MHH2</accession>
<dbReference type="CDD" id="cd06422">
    <property type="entry name" value="NTP_transferase_like_1"/>
    <property type="match status" value="1"/>
</dbReference>
<dbReference type="Proteomes" id="UP000214603">
    <property type="component" value="Unassembled WGS sequence"/>
</dbReference>
<dbReference type="Gene3D" id="3.90.550.10">
    <property type="entry name" value="Spore Coat Polysaccharide Biosynthesis Protein SpsA, Chain A"/>
    <property type="match status" value="1"/>
</dbReference>
<evidence type="ECO:0000259" key="2">
    <source>
        <dbReference type="Pfam" id="PF00483"/>
    </source>
</evidence>
<dbReference type="PANTHER" id="PTHR22572">
    <property type="entry name" value="SUGAR-1-PHOSPHATE GUANYL TRANSFERASE"/>
    <property type="match status" value="1"/>
</dbReference>
<feature type="compositionally biased region" description="Low complexity" evidence="1">
    <location>
        <begin position="165"/>
        <end position="174"/>
    </location>
</feature>
<evidence type="ECO:0000313" key="4">
    <source>
        <dbReference type="Proteomes" id="UP000214603"/>
    </source>
</evidence>
<gene>
    <name evidence="3" type="ORF">CEY11_11900</name>
</gene>
<evidence type="ECO:0000256" key="1">
    <source>
        <dbReference type="SAM" id="MobiDB-lite"/>
    </source>
</evidence>
<dbReference type="RefSeq" id="WP_088603599.1">
    <property type="nucleotide sequence ID" value="NZ_NJIH01000006.1"/>
</dbReference>
<dbReference type="InterPro" id="IPR050486">
    <property type="entry name" value="Mannose-1P_guanyltransferase"/>
</dbReference>
<dbReference type="OrthoDB" id="9788272at2"/>
<comment type="caution">
    <text evidence="3">The sequence shown here is derived from an EMBL/GenBank/DDBJ whole genome shotgun (WGS) entry which is preliminary data.</text>
</comment>
<keyword evidence="4" id="KW-1185">Reference proteome</keyword>
<feature type="domain" description="Nucleotidyl transferase" evidence="2">
    <location>
        <begin position="3"/>
        <end position="141"/>
    </location>
</feature>
<keyword evidence="3" id="KW-0548">Nucleotidyltransferase</keyword>
<reference evidence="4" key="1">
    <citation type="submission" date="2017-06" db="EMBL/GenBank/DDBJ databases">
        <title>Herbaspirillum phytohormonus sp. nov., isolated from the root nodule of Robinia pseudoacacia in lead-zinc mine.</title>
        <authorList>
            <person name="Fan M."/>
            <person name="Lin Y."/>
        </authorList>
    </citation>
    <scope>NUCLEOTIDE SEQUENCE [LARGE SCALE GENOMIC DNA]</scope>
    <source>
        <strain evidence="4">SC-089</strain>
    </source>
</reference>
<dbReference type="SUPFAM" id="SSF53448">
    <property type="entry name" value="Nucleotide-diphospho-sugar transferases"/>
    <property type="match status" value="1"/>
</dbReference>
<dbReference type="Pfam" id="PF00483">
    <property type="entry name" value="NTP_transferase"/>
    <property type="match status" value="1"/>
</dbReference>
<name>A0A225MHH2_9BURK</name>
<organism evidence="3 4">
    <name type="scientific">Candidimonas nitroreducens</name>
    <dbReference type="NCBI Taxonomy" id="683354"/>
    <lineage>
        <taxon>Bacteria</taxon>
        <taxon>Pseudomonadati</taxon>
        <taxon>Pseudomonadota</taxon>
        <taxon>Betaproteobacteria</taxon>
        <taxon>Burkholderiales</taxon>
        <taxon>Alcaligenaceae</taxon>
        <taxon>Candidimonas</taxon>
    </lineage>
</organism>
<dbReference type="AlphaFoldDB" id="A0A225MHH2"/>
<dbReference type="InterPro" id="IPR005835">
    <property type="entry name" value="NTP_transferase_dom"/>
</dbReference>
<feature type="region of interest" description="Disordered" evidence="1">
    <location>
        <begin position="143"/>
        <end position="199"/>
    </location>
</feature>
<keyword evidence="3" id="KW-0808">Transferase</keyword>
<dbReference type="InterPro" id="IPR029044">
    <property type="entry name" value="Nucleotide-diphossugar_trans"/>
</dbReference>
<protein>
    <submittedName>
        <fullName evidence="3">Mannose-1-phosphate guanylyltransferase</fullName>
    </submittedName>
</protein>